<evidence type="ECO:0000256" key="2">
    <source>
        <dbReference type="ARBA" id="ARBA00022472"/>
    </source>
</evidence>
<keyword evidence="5" id="KW-1185">Reference proteome</keyword>
<comment type="similarity">
    <text evidence="1">Belongs to the mTERF family.</text>
</comment>
<accession>A0A8S0RL11</accession>
<keyword evidence="2" id="KW-0804">Transcription</keyword>
<evidence type="ECO:0000256" key="1">
    <source>
        <dbReference type="ARBA" id="ARBA00007692"/>
    </source>
</evidence>
<dbReference type="GO" id="GO:0006353">
    <property type="term" value="P:DNA-templated transcription termination"/>
    <property type="evidence" value="ECO:0007669"/>
    <property type="project" value="UniProtKB-KW"/>
</dbReference>
<evidence type="ECO:0000313" key="5">
    <source>
        <dbReference type="Proteomes" id="UP000594638"/>
    </source>
</evidence>
<name>A0A8S0RL11_OLEEU</name>
<dbReference type="Gene3D" id="1.25.70.10">
    <property type="entry name" value="Transcription termination factor 3, mitochondrial"/>
    <property type="match status" value="1"/>
</dbReference>
<dbReference type="Pfam" id="PF02536">
    <property type="entry name" value="mTERF"/>
    <property type="match status" value="1"/>
</dbReference>
<dbReference type="AlphaFoldDB" id="A0A8S0RL11"/>
<sequence length="350" mass="40465">MSGLLYKAVFPFRRHLGDSCLYKSSLGISFRNVWAPSVIKPEKVENFRAILENYEFSDTQISILAKLLPNIFSFSLQNNILPKLKFFLSIGLSTSELPKVIMVNPALLSGSIEKQFIPCYNYLKTLVNSDEDIVRTIKRSPRIFSCNLNIMVSNVELLAQAGVPQSFISYILTRYPHSLQMKCDKFKRSVDKAIKMGFDPSTMIFIRAIYVLCEMSEQAWGSRIKVYRRFGLSDTEILSAFRSHPFFMKLSEEKIMRGMEFYVKEMSCSPANVARSPIVLFYNMERRIIPRCRVIKMLMEKGLVKKYSLANVLACTDEQFLKRFLVPPRADCTIEYYFQYGSPYFFCGNK</sequence>
<reference evidence="4 5" key="1">
    <citation type="submission" date="2019-12" db="EMBL/GenBank/DDBJ databases">
        <authorList>
            <person name="Alioto T."/>
            <person name="Alioto T."/>
            <person name="Gomez Garrido J."/>
        </authorList>
    </citation>
    <scope>NUCLEOTIDE SEQUENCE [LARGE SCALE GENOMIC DNA]</scope>
</reference>
<dbReference type="InterPro" id="IPR003690">
    <property type="entry name" value="MTERF"/>
</dbReference>
<dbReference type="PANTHER" id="PTHR13068">
    <property type="entry name" value="CGI-12 PROTEIN-RELATED"/>
    <property type="match status" value="1"/>
</dbReference>
<dbReference type="OrthoDB" id="905822at2759"/>
<evidence type="ECO:0000313" key="4">
    <source>
        <dbReference type="EMBL" id="CAA2979788.1"/>
    </source>
</evidence>
<dbReference type="GO" id="GO:0003676">
    <property type="term" value="F:nucleic acid binding"/>
    <property type="evidence" value="ECO:0007669"/>
    <property type="project" value="InterPro"/>
</dbReference>
<comment type="caution">
    <text evidence="4">The sequence shown here is derived from an EMBL/GenBank/DDBJ whole genome shotgun (WGS) entry which is preliminary data.</text>
</comment>
<dbReference type="SMART" id="SM00733">
    <property type="entry name" value="Mterf"/>
    <property type="match status" value="6"/>
</dbReference>
<gene>
    <name evidence="4" type="ORF">OLEA9_A029584</name>
</gene>
<dbReference type="Proteomes" id="UP000594638">
    <property type="component" value="Unassembled WGS sequence"/>
</dbReference>
<dbReference type="Gramene" id="OE9A029584T1">
    <property type="protein sequence ID" value="OE9A029584C1"/>
    <property type="gene ID" value="OE9A029584"/>
</dbReference>
<keyword evidence="3" id="KW-0809">Transit peptide</keyword>
<dbReference type="PANTHER" id="PTHR13068:SF133">
    <property type="entry name" value="MITOCHONDRIAL TRANSCRIPTION TERMINATION FACTOR FAMILY PROTEIN"/>
    <property type="match status" value="1"/>
</dbReference>
<dbReference type="InterPro" id="IPR038538">
    <property type="entry name" value="MTERF_sf"/>
</dbReference>
<protein>
    <submittedName>
        <fullName evidence="4">Transcription termination factor MTERF8, chloroplastic-like</fullName>
    </submittedName>
</protein>
<evidence type="ECO:0000256" key="3">
    <source>
        <dbReference type="ARBA" id="ARBA00022946"/>
    </source>
</evidence>
<keyword evidence="2" id="KW-0805">Transcription regulation</keyword>
<proteinExistence type="inferred from homology"/>
<organism evidence="4 5">
    <name type="scientific">Olea europaea subsp. europaea</name>
    <dbReference type="NCBI Taxonomy" id="158383"/>
    <lineage>
        <taxon>Eukaryota</taxon>
        <taxon>Viridiplantae</taxon>
        <taxon>Streptophyta</taxon>
        <taxon>Embryophyta</taxon>
        <taxon>Tracheophyta</taxon>
        <taxon>Spermatophyta</taxon>
        <taxon>Magnoliopsida</taxon>
        <taxon>eudicotyledons</taxon>
        <taxon>Gunneridae</taxon>
        <taxon>Pentapetalae</taxon>
        <taxon>asterids</taxon>
        <taxon>lamiids</taxon>
        <taxon>Lamiales</taxon>
        <taxon>Oleaceae</taxon>
        <taxon>Oleeae</taxon>
        <taxon>Olea</taxon>
    </lineage>
</organism>
<dbReference type="EMBL" id="CACTIH010003634">
    <property type="protein sequence ID" value="CAA2979788.1"/>
    <property type="molecule type" value="Genomic_DNA"/>
</dbReference>
<keyword evidence="2" id="KW-0806">Transcription termination</keyword>
<dbReference type="FunFam" id="1.25.70.10:FF:000001">
    <property type="entry name" value="Mitochondrial transcription termination factor-like"/>
    <property type="match status" value="1"/>
</dbReference>